<organism evidence="5 6">
    <name type="scientific">Periconia digitata</name>
    <dbReference type="NCBI Taxonomy" id="1303443"/>
    <lineage>
        <taxon>Eukaryota</taxon>
        <taxon>Fungi</taxon>
        <taxon>Dikarya</taxon>
        <taxon>Ascomycota</taxon>
        <taxon>Pezizomycotina</taxon>
        <taxon>Dothideomycetes</taxon>
        <taxon>Pleosporomycetidae</taxon>
        <taxon>Pleosporales</taxon>
        <taxon>Massarineae</taxon>
        <taxon>Periconiaceae</taxon>
        <taxon>Periconia</taxon>
    </lineage>
</organism>
<name>A0A9W4XQP4_9PLEO</name>
<evidence type="ECO:0000256" key="3">
    <source>
        <dbReference type="ARBA" id="ARBA00008429"/>
    </source>
</evidence>
<evidence type="ECO:0000313" key="5">
    <source>
        <dbReference type="EMBL" id="CAI6333966.1"/>
    </source>
</evidence>
<protein>
    <recommendedName>
        <fullName evidence="4">Alanyl-transfer RNA synthetases family profile domain-containing protein</fullName>
    </recommendedName>
</protein>
<dbReference type="EMBL" id="CAOQHR010000004">
    <property type="protein sequence ID" value="CAI6333966.1"/>
    <property type="molecule type" value="Genomic_DNA"/>
</dbReference>
<dbReference type="OrthoDB" id="288942at2759"/>
<dbReference type="InterPro" id="IPR018165">
    <property type="entry name" value="Ala-tRNA-synth_IIc_core"/>
</dbReference>
<dbReference type="InterPro" id="IPR018163">
    <property type="entry name" value="Thr/Ala-tRNA-synth_IIc_edit"/>
</dbReference>
<reference evidence="5" key="1">
    <citation type="submission" date="2023-01" db="EMBL/GenBank/DDBJ databases">
        <authorList>
            <person name="Van Ghelder C."/>
            <person name="Rancurel C."/>
        </authorList>
    </citation>
    <scope>NUCLEOTIDE SEQUENCE</scope>
    <source>
        <strain evidence="5">CNCM I-4278</strain>
    </source>
</reference>
<dbReference type="AlphaFoldDB" id="A0A9W4XQP4"/>
<comment type="subcellular location">
    <subcellularLocation>
        <location evidence="2">Cytoplasm</location>
    </subcellularLocation>
</comment>
<dbReference type="GO" id="GO:0005524">
    <property type="term" value="F:ATP binding"/>
    <property type="evidence" value="ECO:0007669"/>
    <property type="project" value="InterPro"/>
</dbReference>
<comment type="similarity">
    <text evidence="3">Belongs to the class-II aminoacyl-tRNA synthetase family. Alax-L subfamily.</text>
</comment>
<proteinExistence type="inferred from homology"/>
<dbReference type="GO" id="GO:0005737">
    <property type="term" value="C:cytoplasm"/>
    <property type="evidence" value="ECO:0007669"/>
    <property type="project" value="UniProtKB-SubCell"/>
</dbReference>
<dbReference type="Proteomes" id="UP001152607">
    <property type="component" value="Unassembled WGS sequence"/>
</dbReference>
<comment type="cofactor">
    <cofactor evidence="1">
        <name>Zn(2+)</name>
        <dbReference type="ChEBI" id="CHEBI:29105"/>
    </cofactor>
</comment>
<dbReference type="Gene3D" id="3.30.980.10">
    <property type="entry name" value="Threonyl-trna Synthetase, Chain A, domain 2"/>
    <property type="match status" value="1"/>
</dbReference>
<dbReference type="InterPro" id="IPR012947">
    <property type="entry name" value="tRNA_SAD"/>
</dbReference>
<sequence length="356" mass="37608">MIRTPPSTIASIYKYSHILSTPIIFAHSQHQFLAARLARSSVHYFTSKSIKPTTPIRNMATISSAIPISLEKTDAVYQKDGTLITHETTLSSLTPLSSFPEDVRGLFKAVSGGEKGEAEPWVVTVASTIFHAQGGGQPSDTGVIRLLKGEDGGNNDEGFTVHQVRKLPSTSTILHLVTPLSSSSTSSPNFLQTAKLHQSIDAEKRTLHSRLHTAGHALGLAISMLSQSGTLPSDLQDGKASHYPSTAFVEFTATAGGLIMSSHKDAIQAKVDELVAADYPVGIEVLSRAEAGARCIGGVDGADVGEEEGVRVVDLGGLGCYACGGTHVGKLGEIGRVVVRNIKRQKGVSKVGYDVV</sequence>
<dbReference type="Pfam" id="PF07973">
    <property type="entry name" value="tRNA_SAD"/>
    <property type="match status" value="1"/>
</dbReference>
<dbReference type="GO" id="GO:0004813">
    <property type="term" value="F:alanine-tRNA ligase activity"/>
    <property type="evidence" value="ECO:0007669"/>
    <property type="project" value="InterPro"/>
</dbReference>
<dbReference type="InterPro" id="IPR009000">
    <property type="entry name" value="Transl_B-barrel_sf"/>
</dbReference>
<dbReference type="SMART" id="SM00863">
    <property type="entry name" value="tRNA_SAD"/>
    <property type="match status" value="1"/>
</dbReference>
<dbReference type="Gene3D" id="2.40.30.130">
    <property type="match status" value="1"/>
</dbReference>
<dbReference type="SUPFAM" id="SSF55186">
    <property type="entry name" value="ThrRS/AlaRS common domain"/>
    <property type="match status" value="1"/>
</dbReference>
<feature type="domain" description="Alanyl-transfer RNA synthetases family profile" evidence="4">
    <location>
        <begin position="81"/>
        <end position="339"/>
    </location>
</feature>
<gene>
    <name evidence="5" type="ORF">PDIGIT_LOCUS7018</name>
</gene>
<evidence type="ECO:0000259" key="4">
    <source>
        <dbReference type="PROSITE" id="PS50860"/>
    </source>
</evidence>
<dbReference type="InterPro" id="IPR051335">
    <property type="entry name" value="Alanyl-tRNA_Editing_Enzymes"/>
</dbReference>
<evidence type="ECO:0000313" key="6">
    <source>
        <dbReference type="Proteomes" id="UP001152607"/>
    </source>
</evidence>
<comment type="caution">
    <text evidence="5">The sequence shown here is derived from an EMBL/GenBank/DDBJ whole genome shotgun (WGS) entry which is preliminary data.</text>
</comment>
<dbReference type="PANTHER" id="PTHR43462:SF2">
    <property type="entry name" value="THREONYL AND ALANYL TRNA SYNTHETASE SECOND ADDITIONAL DOMAIN-CONTAINING PROTEIN"/>
    <property type="match status" value="1"/>
</dbReference>
<dbReference type="GO" id="GO:0006419">
    <property type="term" value="P:alanyl-tRNA aminoacylation"/>
    <property type="evidence" value="ECO:0007669"/>
    <property type="project" value="InterPro"/>
</dbReference>
<accession>A0A9W4XQP4</accession>
<dbReference type="GO" id="GO:0003676">
    <property type="term" value="F:nucleic acid binding"/>
    <property type="evidence" value="ECO:0007669"/>
    <property type="project" value="InterPro"/>
</dbReference>
<dbReference type="SUPFAM" id="SSF50447">
    <property type="entry name" value="Translation proteins"/>
    <property type="match status" value="1"/>
</dbReference>
<evidence type="ECO:0000256" key="2">
    <source>
        <dbReference type="ARBA" id="ARBA00004496"/>
    </source>
</evidence>
<dbReference type="PANTHER" id="PTHR43462">
    <property type="entry name" value="ALANYL-TRNA EDITING PROTEIN"/>
    <property type="match status" value="1"/>
</dbReference>
<evidence type="ECO:0000256" key="1">
    <source>
        <dbReference type="ARBA" id="ARBA00001947"/>
    </source>
</evidence>
<keyword evidence="6" id="KW-1185">Reference proteome</keyword>
<dbReference type="PROSITE" id="PS50860">
    <property type="entry name" value="AA_TRNA_LIGASE_II_ALA"/>
    <property type="match status" value="1"/>
</dbReference>